<feature type="region of interest" description="Disordered" evidence="1">
    <location>
        <begin position="123"/>
        <end position="180"/>
    </location>
</feature>
<evidence type="ECO:0000313" key="2">
    <source>
        <dbReference type="EMBL" id="KAJ7351572.1"/>
    </source>
</evidence>
<comment type="caution">
    <text evidence="2">The sequence shown here is derived from an EMBL/GenBank/DDBJ whole genome shotgun (WGS) entry which is preliminary data.</text>
</comment>
<reference evidence="2" key="1">
    <citation type="submission" date="2023-03" db="EMBL/GenBank/DDBJ databases">
        <title>Massive genome expansion in bonnet fungi (Mycena s.s.) driven by repeated elements and novel gene families across ecological guilds.</title>
        <authorList>
            <consortium name="Lawrence Berkeley National Laboratory"/>
            <person name="Harder C.B."/>
            <person name="Miyauchi S."/>
            <person name="Viragh M."/>
            <person name="Kuo A."/>
            <person name="Thoen E."/>
            <person name="Andreopoulos B."/>
            <person name="Lu D."/>
            <person name="Skrede I."/>
            <person name="Drula E."/>
            <person name="Henrissat B."/>
            <person name="Morin E."/>
            <person name="Kohler A."/>
            <person name="Barry K."/>
            <person name="LaButti K."/>
            <person name="Morin E."/>
            <person name="Salamov A."/>
            <person name="Lipzen A."/>
            <person name="Mereny Z."/>
            <person name="Hegedus B."/>
            <person name="Baldrian P."/>
            <person name="Stursova M."/>
            <person name="Weitz H."/>
            <person name="Taylor A."/>
            <person name="Grigoriev I.V."/>
            <person name="Nagy L.G."/>
            <person name="Martin F."/>
            <person name="Kauserud H."/>
        </authorList>
    </citation>
    <scope>NUCLEOTIDE SEQUENCE</scope>
    <source>
        <strain evidence="2">CBHHK002</strain>
    </source>
</reference>
<proteinExistence type="predicted"/>
<name>A0AAD7A7X2_9AGAR</name>
<keyword evidence="3" id="KW-1185">Reference proteome</keyword>
<protein>
    <submittedName>
        <fullName evidence="2">Uncharacterized protein</fullName>
    </submittedName>
</protein>
<feature type="compositionally biased region" description="Low complexity" evidence="1">
    <location>
        <begin position="129"/>
        <end position="180"/>
    </location>
</feature>
<sequence length="266" mass="28951">MFEAAETIPSGEIKSYRDFAFPPALGDPAHSPFFSMENASTWITSHGYQLYLQHNDSDEPASLWDPDKATVVQIRAYRNYMLGDHFLGHLFFDLDNIDAWINPVAFQAYMNTVYGPFDEYRTQNSTPFSSRPPSRAGSSASSRAPSRGDSGFSAAGSRPSSRASFVPESRAPSSRAPSPFNSSVIVISDSDSDNFPATVSAASIVPKIEPGSASPLSIHPTGSSHRIGCNGKEKAATSKIQLTRQEAVDEIIQISMIPSTWVTHIR</sequence>
<dbReference type="Proteomes" id="UP001218218">
    <property type="component" value="Unassembled WGS sequence"/>
</dbReference>
<evidence type="ECO:0000256" key="1">
    <source>
        <dbReference type="SAM" id="MobiDB-lite"/>
    </source>
</evidence>
<accession>A0AAD7A7X2</accession>
<dbReference type="EMBL" id="JARIHO010000013">
    <property type="protein sequence ID" value="KAJ7351572.1"/>
    <property type="molecule type" value="Genomic_DNA"/>
</dbReference>
<evidence type="ECO:0000313" key="3">
    <source>
        <dbReference type="Proteomes" id="UP001218218"/>
    </source>
</evidence>
<gene>
    <name evidence="2" type="ORF">DFH08DRAFT_806290</name>
</gene>
<dbReference type="AlphaFoldDB" id="A0AAD7A7X2"/>
<organism evidence="2 3">
    <name type="scientific">Mycena albidolilacea</name>
    <dbReference type="NCBI Taxonomy" id="1033008"/>
    <lineage>
        <taxon>Eukaryota</taxon>
        <taxon>Fungi</taxon>
        <taxon>Dikarya</taxon>
        <taxon>Basidiomycota</taxon>
        <taxon>Agaricomycotina</taxon>
        <taxon>Agaricomycetes</taxon>
        <taxon>Agaricomycetidae</taxon>
        <taxon>Agaricales</taxon>
        <taxon>Marasmiineae</taxon>
        <taxon>Mycenaceae</taxon>
        <taxon>Mycena</taxon>
    </lineage>
</organism>